<sequence length="523" mass="56070">MPTQHSPTTPYAAVHETHAGVVFLVGERAYKLKKPEDFGFLDYSTRELRRAACLRETELNRRLAPDVYDGVLDVVDAGGRPVEHLVAMRRMPEDRRLSTLVRRGADIGGCLRQIAHLLAAFHSRAARDSRVAAEGAAEALRGRWTSGFAQVRSLPGDITGGRVDEIERLVLRFIDGRRALFSARIAEGRVVDGHGDLLADDVFCLDDGPRVLDCLEFDDRLRFVDGLDDAAFLAMDLERLGAPEAARDFLRRYADLAGDPAPSALHHHYVAYRAFVRAKVAGLRHGQGDPGSGEQARALSALALKHLRAGAVRLILVGGTPATGKSTLAGELADHTGAVRLSSDRLRKETAGIAPTASAAAAYRSGLYAPEATDRVYADLLGRARRLLGLGESVVLDASWSSAAHRAAARALAAETAADLVELRCTADDDVVTSRIAERARTGSESDADVAVARAMAAAFDPWPQAHRVDTSRTSSRRSAREAAAVVDRRTSEPASEPDRGVPAGADPARASAGTTAVPRRTL</sequence>
<feature type="compositionally biased region" description="Basic and acidic residues" evidence="1">
    <location>
        <begin position="487"/>
        <end position="500"/>
    </location>
</feature>
<comment type="caution">
    <text evidence="2">The sequence shown here is derived from an EMBL/GenBank/DDBJ whole genome shotgun (WGS) entry which is preliminary data.</text>
</comment>
<dbReference type="Proteomes" id="UP000575985">
    <property type="component" value="Unassembled WGS sequence"/>
</dbReference>
<dbReference type="PANTHER" id="PTHR43883">
    <property type="entry name" value="SLR0207 PROTEIN"/>
    <property type="match status" value="1"/>
</dbReference>
<dbReference type="InterPro" id="IPR027417">
    <property type="entry name" value="P-loop_NTPase"/>
</dbReference>
<evidence type="ECO:0000313" key="2">
    <source>
        <dbReference type="EMBL" id="NYI95104.1"/>
    </source>
</evidence>
<keyword evidence="3" id="KW-1185">Reference proteome</keyword>
<reference evidence="2 3" key="1">
    <citation type="submission" date="2020-07" db="EMBL/GenBank/DDBJ databases">
        <title>Sequencing the genomes of 1000 actinobacteria strains.</title>
        <authorList>
            <person name="Klenk H.-P."/>
        </authorList>
    </citation>
    <scope>NUCLEOTIDE SEQUENCE [LARGE SCALE GENOMIC DNA]</scope>
    <source>
        <strain evidence="2 3">DSM 45927</strain>
    </source>
</reference>
<dbReference type="EMBL" id="JACCFO010000001">
    <property type="protein sequence ID" value="NYI95104.1"/>
    <property type="molecule type" value="Genomic_DNA"/>
</dbReference>
<dbReference type="AlphaFoldDB" id="A0A853BK64"/>
<accession>A0A853BK64</accession>
<proteinExistence type="predicted"/>
<dbReference type="RefSeq" id="WP_179766692.1">
    <property type="nucleotide sequence ID" value="NZ_JACCFO010000001.1"/>
</dbReference>
<gene>
    <name evidence="2" type="ORF">HNR12_001381</name>
</gene>
<dbReference type="Gene3D" id="3.40.50.300">
    <property type="entry name" value="P-loop containing nucleotide triphosphate hydrolases"/>
    <property type="match status" value="1"/>
</dbReference>
<feature type="region of interest" description="Disordered" evidence="1">
    <location>
        <begin position="465"/>
        <end position="523"/>
    </location>
</feature>
<protein>
    <recommendedName>
        <fullName evidence="4">Gluconate kinase</fullName>
    </recommendedName>
</protein>
<dbReference type="Pfam" id="PF13671">
    <property type="entry name" value="AAA_33"/>
    <property type="match status" value="1"/>
</dbReference>
<evidence type="ECO:0000313" key="3">
    <source>
        <dbReference type="Proteomes" id="UP000575985"/>
    </source>
</evidence>
<dbReference type="PANTHER" id="PTHR43883:SF1">
    <property type="entry name" value="GLUCONOKINASE"/>
    <property type="match status" value="1"/>
</dbReference>
<name>A0A853BK64_9ACTN</name>
<dbReference type="InterPro" id="IPR011009">
    <property type="entry name" value="Kinase-like_dom_sf"/>
</dbReference>
<dbReference type="InterPro" id="IPR052732">
    <property type="entry name" value="Cell-binding_unc_protein"/>
</dbReference>
<dbReference type="SUPFAM" id="SSF56112">
    <property type="entry name" value="Protein kinase-like (PK-like)"/>
    <property type="match status" value="1"/>
</dbReference>
<evidence type="ECO:0000256" key="1">
    <source>
        <dbReference type="SAM" id="MobiDB-lite"/>
    </source>
</evidence>
<organism evidence="2 3">
    <name type="scientific">Streptomonospora nanhaiensis</name>
    <dbReference type="NCBI Taxonomy" id="1323731"/>
    <lineage>
        <taxon>Bacteria</taxon>
        <taxon>Bacillati</taxon>
        <taxon>Actinomycetota</taxon>
        <taxon>Actinomycetes</taxon>
        <taxon>Streptosporangiales</taxon>
        <taxon>Nocardiopsidaceae</taxon>
        <taxon>Streptomonospora</taxon>
    </lineage>
</organism>
<dbReference type="SUPFAM" id="SSF52540">
    <property type="entry name" value="P-loop containing nucleoside triphosphate hydrolases"/>
    <property type="match status" value="1"/>
</dbReference>
<evidence type="ECO:0008006" key="4">
    <source>
        <dbReference type="Google" id="ProtNLM"/>
    </source>
</evidence>